<name>A0A0N7JHM7_9CAUL</name>
<dbReference type="STRING" id="69395.AQ619_11040"/>
<evidence type="ECO:0000313" key="1">
    <source>
        <dbReference type="EMBL" id="ALL13826.1"/>
    </source>
</evidence>
<dbReference type="KEGG" id="chq:AQ619_11040"/>
<gene>
    <name evidence="1" type="ORF">AQ619_11040</name>
</gene>
<reference evidence="1 2" key="1">
    <citation type="submission" date="2015-10" db="EMBL/GenBank/DDBJ databases">
        <title>Conservation of the essential genome among Caulobacter and Brevundimonas species.</title>
        <authorList>
            <person name="Scott D."/>
            <person name="Ely B."/>
        </authorList>
    </citation>
    <scope>NUCLEOTIDE SEQUENCE [LARGE SCALE GENOMIC DNA]</scope>
    <source>
        <strain evidence="1 2">CB4</strain>
    </source>
</reference>
<keyword evidence="2" id="KW-1185">Reference proteome</keyword>
<proteinExistence type="predicted"/>
<dbReference type="AlphaFoldDB" id="A0A0N7JHM7"/>
<protein>
    <submittedName>
        <fullName evidence="1">Uncharacterized protein</fullName>
    </submittedName>
</protein>
<dbReference type="Proteomes" id="UP000056905">
    <property type="component" value="Chromosome"/>
</dbReference>
<sequence length="77" mass="8415">MSDRIFMPLMALIAFAMIALALVWPQGYGARSPDPFGSTPIQQTPEMRAKIEREKEGARRRAEEAVRAVKAAGGAVQ</sequence>
<accession>A0A0N7JHM7</accession>
<dbReference type="RefSeq" id="WP_062147257.1">
    <property type="nucleotide sequence ID" value="NZ_CP013002.1"/>
</dbReference>
<evidence type="ECO:0000313" key="2">
    <source>
        <dbReference type="Proteomes" id="UP000056905"/>
    </source>
</evidence>
<organism evidence="1 2">
    <name type="scientific">Caulobacter henricii</name>
    <dbReference type="NCBI Taxonomy" id="69395"/>
    <lineage>
        <taxon>Bacteria</taxon>
        <taxon>Pseudomonadati</taxon>
        <taxon>Pseudomonadota</taxon>
        <taxon>Alphaproteobacteria</taxon>
        <taxon>Caulobacterales</taxon>
        <taxon>Caulobacteraceae</taxon>
        <taxon>Caulobacter</taxon>
    </lineage>
</organism>
<dbReference type="EMBL" id="CP013002">
    <property type="protein sequence ID" value="ALL13826.1"/>
    <property type="molecule type" value="Genomic_DNA"/>
</dbReference>